<accession>A0ABV6L2A5</accession>
<proteinExistence type="inferred from homology"/>
<evidence type="ECO:0000259" key="7">
    <source>
        <dbReference type="PROSITE" id="PS50035"/>
    </source>
</evidence>
<evidence type="ECO:0000256" key="2">
    <source>
        <dbReference type="ARBA" id="ARBA00008664"/>
    </source>
</evidence>
<name>A0ABV6L2A5_9SPHI</name>
<feature type="domain" description="PLD phosphodiesterase" evidence="7">
    <location>
        <begin position="485"/>
        <end position="516"/>
    </location>
</feature>
<evidence type="ECO:0000256" key="6">
    <source>
        <dbReference type="ARBA" id="ARBA00023098"/>
    </source>
</evidence>
<dbReference type="Pfam" id="PF13091">
    <property type="entry name" value="PLDc_2"/>
    <property type="match status" value="1"/>
</dbReference>
<dbReference type="PANTHER" id="PTHR43856">
    <property type="entry name" value="CARDIOLIPIN HYDROLASE"/>
    <property type="match status" value="1"/>
</dbReference>
<dbReference type="PROSITE" id="PS50035">
    <property type="entry name" value="PLD"/>
    <property type="match status" value="1"/>
</dbReference>
<dbReference type="EC" id="3.1.4.4" evidence="3"/>
<reference evidence="8 9" key="1">
    <citation type="submission" date="2024-09" db="EMBL/GenBank/DDBJ databases">
        <authorList>
            <person name="Sun Q."/>
            <person name="Mori K."/>
        </authorList>
    </citation>
    <scope>NUCLEOTIDE SEQUENCE [LARGE SCALE GENOMIC DNA]</scope>
    <source>
        <strain evidence="8 9">NCAIM B.02415</strain>
    </source>
</reference>
<dbReference type="PANTHER" id="PTHR43856:SF1">
    <property type="entry name" value="MITOCHONDRIAL CARDIOLIPIN HYDROLASE"/>
    <property type="match status" value="1"/>
</dbReference>
<dbReference type="RefSeq" id="WP_377021648.1">
    <property type="nucleotide sequence ID" value="NZ_JBHLTS010000017.1"/>
</dbReference>
<organism evidence="8 9">
    <name type="scientific">Mucilaginibacter angelicae</name>
    <dbReference type="NCBI Taxonomy" id="869718"/>
    <lineage>
        <taxon>Bacteria</taxon>
        <taxon>Pseudomonadati</taxon>
        <taxon>Bacteroidota</taxon>
        <taxon>Sphingobacteriia</taxon>
        <taxon>Sphingobacteriales</taxon>
        <taxon>Sphingobacteriaceae</taxon>
        <taxon>Mucilaginibacter</taxon>
    </lineage>
</organism>
<dbReference type="EMBL" id="JBHLTS010000017">
    <property type="protein sequence ID" value="MFC0513790.1"/>
    <property type="molecule type" value="Genomic_DNA"/>
</dbReference>
<dbReference type="InterPro" id="IPR025202">
    <property type="entry name" value="PLD-like_dom"/>
</dbReference>
<dbReference type="Proteomes" id="UP001589828">
    <property type="component" value="Unassembled WGS sequence"/>
</dbReference>
<keyword evidence="9" id="KW-1185">Reference proteome</keyword>
<keyword evidence="6" id="KW-0443">Lipid metabolism</keyword>
<evidence type="ECO:0000256" key="3">
    <source>
        <dbReference type="ARBA" id="ARBA00012027"/>
    </source>
</evidence>
<keyword evidence="5" id="KW-0442">Lipid degradation</keyword>
<dbReference type="Gene3D" id="3.30.870.10">
    <property type="entry name" value="Endonuclease Chain A"/>
    <property type="match status" value="2"/>
</dbReference>
<evidence type="ECO:0000256" key="4">
    <source>
        <dbReference type="ARBA" id="ARBA00022801"/>
    </source>
</evidence>
<comment type="similarity">
    <text evidence="2">Belongs to the phospholipase D family.</text>
</comment>
<comment type="catalytic activity">
    <reaction evidence="1">
        <text>a 1,2-diacyl-sn-glycero-3-phosphocholine + H2O = a 1,2-diacyl-sn-glycero-3-phosphate + choline + H(+)</text>
        <dbReference type="Rhea" id="RHEA:14445"/>
        <dbReference type="ChEBI" id="CHEBI:15354"/>
        <dbReference type="ChEBI" id="CHEBI:15377"/>
        <dbReference type="ChEBI" id="CHEBI:15378"/>
        <dbReference type="ChEBI" id="CHEBI:57643"/>
        <dbReference type="ChEBI" id="CHEBI:58608"/>
        <dbReference type="EC" id="3.1.4.4"/>
    </reaction>
</comment>
<evidence type="ECO:0000313" key="9">
    <source>
        <dbReference type="Proteomes" id="UP001589828"/>
    </source>
</evidence>
<evidence type="ECO:0000313" key="8">
    <source>
        <dbReference type="EMBL" id="MFC0513790.1"/>
    </source>
</evidence>
<keyword evidence="4" id="KW-0378">Hydrolase</keyword>
<evidence type="ECO:0000256" key="1">
    <source>
        <dbReference type="ARBA" id="ARBA00000798"/>
    </source>
</evidence>
<evidence type="ECO:0000256" key="5">
    <source>
        <dbReference type="ARBA" id="ARBA00022963"/>
    </source>
</evidence>
<comment type="caution">
    <text evidence="8">The sequence shown here is derived from an EMBL/GenBank/DDBJ whole genome shotgun (WGS) entry which is preliminary data.</text>
</comment>
<sequence>MSPLSLKKPADIHIKVTACSNCDDVQLTWRTLDNTNTDSPVDGCLGFMIERQRKVKTRWGKTEILRNRVGFDSSNVDPEKPESLSQPSSIWPFQRYSWTEHGANNNDSVRYRISCMGKRANTIPGKTKLQIIAKSSWTDKIDVSAAAGDDIEVYFNRGAVMSQYIARIAREKKWTVDDISNNVKLIQEPLRIFLSGELRIALLKLLDTVIQNPFLDIHAALFELSDPELIGKLKQIGPRAHIILSDGANTKTTGGHTTYVDENKDVRGDLKLAGVNVSDRLLAKEGLGHNKILITVDNRTDTAISAWTGSTNWSPTGLCTQLNNGILLKDPAVADLYYQYWKKLQQAGSAFTPDLVTFNGNVPKTIGNVSAWFTRTAKAAKKVTPVDIKFLQNLVDNAKESILYVMFQPGGEPLTSIVKKAAQNGMYVRGVVSTVIASNQENFRLLDEDKDKPYTTDLVQPEGIGNDFGWWVGEVTRNIFLSKIGFAITHAKMIVIDAFTDHPIVITGSHNFSSSASQANDENFVVIAGNKALAKHYAVACISTYAHYRWRAYVHDTFAAGKKPWSQLNSDPAWQNSYLQSTRTLRELEEWC</sequence>
<dbReference type="InterPro" id="IPR051406">
    <property type="entry name" value="PLD_domain"/>
</dbReference>
<dbReference type="SUPFAM" id="SSF56024">
    <property type="entry name" value="Phospholipase D/nuclease"/>
    <property type="match status" value="2"/>
</dbReference>
<protein>
    <recommendedName>
        <fullName evidence="3">phospholipase D</fullName>
        <ecNumber evidence="3">3.1.4.4</ecNumber>
    </recommendedName>
</protein>
<dbReference type="InterPro" id="IPR001736">
    <property type="entry name" value="PLipase_D/transphosphatidylase"/>
</dbReference>
<gene>
    <name evidence="8" type="ORF">ACFFGT_06250</name>
</gene>